<proteinExistence type="predicted"/>
<dbReference type="EMBL" id="JACGCM010002535">
    <property type="protein sequence ID" value="KAF6139012.1"/>
    <property type="molecule type" value="Genomic_DNA"/>
</dbReference>
<evidence type="ECO:0000313" key="1">
    <source>
        <dbReference type="EMBL" id="KAF6139012.1"/>
    </source>
</evidence>
<dbReference type="OrthoDB" id="1913335at2759"/>
<protein>
    <submittedName>
        <fullName evidence="1">Uncharacterized protein</fullName>
    </submittedName>
</protein>
<keyword evidence="2" id="KW-1185">Reference proteome</keyword>
<evidence type="ECO:0000313" key="2">
    <source>
        <dbReference type="Proteomes" id="UP000541444"/>
    </source>
</evidence>
<name>A0A7J7L8V4_9MAGN</name>
<gene>
    <name evidence="1" type="ORF">GIB67_010738</name>
</gene>
<sequence>MLPPSRSMSSSLNLMEQSHIPSPIHVGGTHENFDTSGGGSSKPKMRLRFSLLGHVVGKNSAKFMSHFDNLVREHIPQYYPSWLAVPLKLKDTVWETICDEFVLPQAVKRKLMKSANTM</sequence>
<comment type="caution">
    <text evidence="1">The sequence shown here is derived from an EMBL/GenBank/DDBJ whole genome shotgun (WGS) entry which is preliminary data.</text>
</comment>
<dbReference type="Proteomes" id="UP000541444">
    <property type="component" value="Unassembled WGS sequence"/>
</dbReference>
<reference evidence="1 2" key="1">
    <citation type="journal article" date="2020" name="IScience">
        <title>Genome Sequencing of the Endangered Kingdonia uniflora (Circaeasteraceae, Ranunculales) Reveals Potential Mechanisms of Evolutionary Specialization.</title>
        <authorList>
            <person name="Sun Y."/>
            <person name="Deng T."/>
            <person name="Zhang A."/>
            <person name="Moore M.J."/>
            <person name="Landis J.B."/>
            <person name="Lin N."/>
            <person name="Zhang H."/>
            <person name="Zhang X."/>
            <person name="Huang J."/>
            <person name="Zhang X."/>
            <person name="Sun H."/>
            <person name="Wang H."/>
        </authorList>
    </citation>
    <scope>NUCLEOTIDE SEQUENCE [LARGE SCALE GENOMIC DNA]</scope>
    <source>
        <strain evidence="1">TB1705</strain>
        <tissue evidence="1">Leaf</tissue>
    </source>
</reference>
<dbReference type="AlphaFoldDB" id="A0A7J7L8V4"/>
<accession>A0A7J7L8V4</accession>
<organism evidence="1 2">
    <name type="scientific">Kingdonia uniflora</name>
    <dbReference type="NCBI Taxonomy" id="39325"/>
    <lineage>
        <taxon>Eukaryota</taxon>
        <taxon>Viridiplantae</taxon>
        <taxon>Streptophyta</taxon>
        <taxon>Embryophyta</taxon>
        <taxon>Tracheophyta</taxon>
        <taxon>Spermatophyta</taxon>
        <taxon>Magnoliopsida</taxon>
        <taxon>Ranunculales</taxon>
        <taxon>Circaeasteraceae</taxon>
        <taxon>Kingdonia</taxon>
    </lineage>
</organism>